<proteinExistence type="predicted"/>
<evidence type="ECO:0000313" key="2">
    <source>
        <dbReference type="EMBL" id="CBZ30055.1"/>
    </source>
</evidence>
<dbReference type="VEuPathDB" id="TriTrypDB:LmxM.32.2480"/>
<dbReference type="KEGG" id="lmi:LMXM_32_2480"/>
<dbReference type="RefSeq" id="XP_003878504.1">
    <property type="nucleotide sequence ID" value="XM_003878455.1"/>
</dbReference>
<feature type="region of interest" description="Disordered" evidence="1">
    <location>
        <begin position="378"/>
        <end position="401"/>
    </location>
</feature>
<dbReference type="OrthoDB" id="243242at2759"/>
<accession>E9B487</accession>
<reference evidence="2 3" key="1">
    <citation type="journal article" date="2011" name="Genome Res.">
        <title>Chromosome and gene copy number variation allow major structural change between species and strains of Leishmania.</title>
        <authorList>
            <person name="Rogers M.B."/>
            <person name="Hilley J.D."/>
            <person name="Dickens N.J."/>
            <person name="Wilkes J."/>
            <person name="Bates P.A."/>
            <person name="Depledge D.P."/>
            <person name="Harris D."/>
            <person name="Her Y."/>
            <person name="Herzyk P."/>
            <person name="Imamura H."/>
            <person name="Otto T.D."/>
            <person name="Sanders M."/>
            <person name="Seeger K."/>
            <person name="Dujardin J.C."/>
            <person name="Berriman M."/>
            <person name="Smith D.F."/>
            <person name="Hertz-Fowler C."/>
            <person name="Mottram J.C."/>
        </authorList>
    </citation>
    <scope>NUCLEOTIDE SEQUENCE [LARGE SCALE GENOMIC DNA]</scope>
    <source>
        <strain evidence="2 3">MHOM/GT/2001/U1103</strain>
    </source>
</reference>
<evidence type="ECO:0000313" key="3">
    <source>
        <dbReference type="Proteomes" id="UP000007259"/>
    </source>
</evidence>
<name>E9B487_LEIMU</name>
<dbReference type="OMA" id="ARRVWVW"/>
<dbReference type="Proteomes" id="UP000007259">
    <property type="component" value="Chromosome 32"/>
</dbReference>
<sequence>MPTKDGAAASRAKRFADQRPVGDVPCWLRRSYTRTIPKDIRTTRQLHRTFEDIREQWRDLCKAYTHERAKSSSQVESDTEEVVPHGARSAVERLVSQLKSVKQELLAHLSRLSGALAGPAAPLPTADTASSLPAWVSDLMGSNDTSSASTVRVAQNSEAMQHYLQAIWLARRVWVWSLCFASVVMDLELLSGSVSVAAALFFGNAFDTAMTPELGEANCAERDNLVLHSAYDMDGSISEALLYATVAAAAAEAEGPSEGRSGNVVANLDDPDLPPHVAVKLDEEECEVAAFFGCGVSSVRYTADTVAGVPSTHADPHAAVMKGEGLTPSPEISSALPVRDLFWVHAVALCYSVMARDYTSAARLLSVFETAKRSFSVEEAEGGTEGTEPLSPTSAKAAEQANPLQQSPVLQAATVFVLLAAKLIVDEDYNAVQQLLSRAGFVSCDDRGSQSGAQGRSSSSLAALCPQGVLLRFLIRLLAEHVVRRRWTEHGLGQAFRPMEPFHVAADAAAAGSGIPKASNRHRLACALATGASTDETAERSQADSCTATWSLFHGTQHLCDTLQMAALRKMGGDWPLPPALLRNAFA</sequence>
<organism evidence="2 3">
    <name type="scientific">Leishmania mexicana (strain MHOM/GT/2001/U1103)</name>
    <dbReference type="NCBI Taxonomy" id="929439"/>
    <lineage>
        <taxon>Eukaryota</taxon>
        <taxon>Discoba</taxon>
        <taxon>Euglenozoa</taxon>
        <taxon>Kinetoplastea</taxon>
        <taxon>Metakinetoplastina</taxon>
        <taxon>Trypanosomatida</taxon>
        <taxon>Trypanosomatidae</taxon>
        <taxon>Leishmaniinae</taxon>
        <taxon>Leishmania</taxon>
    </lineage>
</organism>
<gene>
    <name evidence="2" type="ORF">LMXM_32_2480</name>
</gene>
<keyword evidence="3" id="KW-1185">Reference proteome</keyword>
<protein>
    <submittedName>
        <fullName evidence="2">Uncharacterized protein</fullName>
    </submittedName>
</protein>
<dbReference type="AlphaFoldDB" id="E9B487"/>
<dbReference type="GeneID" id="13452109"/>
<dbReference type="PhylomeDB" id="E9B487"/>
<evidence type="ECO:0000256" key="1">
    <source>
        <dbReference type="SAM" id="MobiDB-lite"/>
    </source>
</evidence>
<dbReference type="EMBL" id="FR799585">
    <property type="protein sequence ID" value="CBZ30055.1"/>
    <property type="molecule type" value="Genomic_DNA"/>
</dbReference>